<comment type="caution">
    <text evidence="8">The sequence shown here is derived from an EMBL/GenBank/DDBJ whole genome shotgun (WGS) entry which is preliminary data.</text>
</comment>
<dbReference type="PANTHER" id="PTHR21320">
    <property type="entry name" value="CYTOCHROME C OXIDASE ASSEMBLY PROTEIN COX11-RELATED"/>
    <property type="match status" value="1"/>
</dbReference>
<evidence type="ECO:0000256" key="7">
    <source>
        <dbReference type="ARBA" id="ARBA00045681"/>
    </source>
</evidence>
<dbReference type="EMBL" id="JBDFQZ010000003">
    <property type="protein sequence ID" value="KAK9740301.1"/>
    <property type="molecule type" value="Genomic_DNA"/>
</dbReference>
<evidence type="ECO:0000256" key="5">
    <source>
        <dbReference type="ARBA" id="ARBA00023014"/>
    </source>
</evidence>
<comment type="subcellular location">
    <subcellularLocation>
        <location evidence="1">Mitochondrion</location>
    </subcellularLocation>
</comment>
<reference evidence="8" key="1">
    <citation type="submission" date="2024-03" db="EMBL/GenBank/DDBJ databases">
        <title>WGS assembly of Saponaria officinalis var. Norfolk2.</title>
        <authorList>
            <person name="Jenkins J."/>
            <person name="Shu S."/>
            <person name="Grimwood J."/>
            <person name="Barry K."/>
            <person name="Goodstein D."/>
            <person name="Schmutz J."/>
            <person name="Leebens-Mack J."/>
            <person name="Osbourn A."/>
        </authorList>
    </citation>
    <scope>NUCLEOTIDE SEQUENCE [LARGE SCALE GENOMIC DNA]</scope>
    <source>
        <strain evidence="8">JIC</strain>
    </source>
</reference>
<comment type="function">
    <text evidence="7">Mitochondrial ribosome (mitoribosome) assembly factor. Binds at the interface of the head and body domains of the mitochondrial small ribosomal subunit (mt-SSU), occluding the mRNA channel and preventing compaction of the head domain towards the body. Probable inactive methyltransferase: retains the characteristic folding and ability to bind S-adenosyl-L-methionine, but it probably lost its methyltransferase activity.</text>
</comment>
<name>A0AAW1M232_SAPOF</name>
<sequence>MKKKVLRLAKSFTQMKEVNRLLPLSISKDLVEHPLQLSKVKTSSCYQSPLTYRDDQTAAYVASRMPVVFATCFRVLREIRRRKPDFSPAKVLDFGSNTGSAFWALREVWPKSLQQVNLIEHSQAMQRAGIGLTQGAIEKGKWGLHSSSC</sequence>
<dbReference type="AlphaFoldDB" id="A0AAW1M232"/>
<keyword evidence="6" id="KW-0496">Mitochondrion</keyword>
<dbReference type="GO" id="GO:0006412">
    <property type="term" value="P:translation"/>
    <property type="evidence" value="ECO:0007669"/>
    <property type="project" value="InterPro"/>
</dbReference>
<keyword evidence="3" id="KW-0809">Transit peptide</keyword>
<evidence type="ECO:0000313" key="9">
    <source>
        <dbReference type="Proteomes" id="UP001443914"/>
    </source>
</evidence>
<proteinExistence type="predicted"/>
<evidence type="ECO:0000256" key="4">
    <source>
        <dbReference type="ARBA" id="ARBA00023004"/>
    </source>
</evidence>
<organism evidence="8 9">
    <name type="scientific">Saponaria officinalis</name>
    <name type="common">Common soapwort</name>
    <name type="synonym">Lychnis saponaria</name>
    <dbReference type="NCBI Taxonomy" id="3572"/>
    <lineage>
        <taxon>Eukaryota</taxon>
        <taxon>Viridiplantae</taxon>
        <taxon>Streptophyta</taxon>
        <taxon>Embryophyta</taxon>
        <taxon>Tracheophyta</taxon>
        <taxon>Spermatophyta</taxon>
        <taxon>Magnoliopsida</taxon>
        <taxon>eudicotyledons</taxon>
        <taxon>Gunneridae</taxon>
        <taxon>Pentapetalae</taxon>
        <taxon>Caryophyllales</taxon>
        <taxon>Caryophyllaceae</taxon>
        <taxon>Caryophylleae</taxon>
        <taxon>Saponaria</taxon>
    </lineage>
</organism>
<dbReference type="GO" id="GO:0005739">
    <property type="term" value="C:mitochondrion"/>
    <property type="evidence" value="ECO:0007669"/>
    <property type="project" value="UniProtKB-SubCell"/>
</dbReference>
<dbReference type="Proteomes" id="UP001443914">
    <property type="component" value="Unassembled WGS sequence"/>
</dbReference>
<evidence type="ECO:0000256" key="3">
    <source>
        <dbReference type="ARBA" id="ARBA00022946"/>
    </source>
</evidence>
<keyword evidence="4" id="KW-0408">Iron</keyword>
<dbReference type="GO" id="GO:0051536">
    <property type="term" value="F:iron-sulfur cluster binding"/>
    <property type="evidence" value="ECO:0007669"/>
    <property type="project" value="UniProtKB-KW"/>
</dbReference>
<keyword evidence="5" id="KW-0411">Iron-sulfur</keyword>
<keyword evidence="9" id="KW-1185">Reference proteome</keyword>
<dbReference type="InterPro" id="IPR015324">
    <property type="entry name" value="Ribosomal_Rsm22-like"/>
</dbReference>
<keyword evidence="2" id="KW-0479">Metal-binding</keyword>
<gene>
    <name evidence="8" type="ORF">RND81_03G025200</name>
</gene>
<evidence type="ECO:0000256" key="6">
    <source>
        <dbReference type="ARBA" id="ARBA00023128"/>
    </source>
</evidence>
<dbReference type="GO" id="GO:0008168">
    <property type="term" value="F:methyltransferase activity"/>
    <property type="evidence" value="ECO:0007669"/>
    <property type="project" value="InterPro"/>
</dbReference>
<dbReference type="PANTHER" id="PTHR21320:SF3">
    <property type="entry name" value="CYTOCHROME C OXIDASE ASSEMBLY PROTEIN COX11, MITOCHONDRIAL-RELATED"/>
    <property type="match status" value="1"/>
</dbReference>
<evidence type="ECO:0000256" key="1">
    <source>
        <dbReference type="ARBA" id="ARBA00004173"/>
    </source>
</evidence>
<dbReference type="GO" id="GO:0046872">
    <property type="term" value="F:metal ion binding"/>
    <property type="evidence" value="ECO:0007669"/>
    <property type="project" value="UniProtKB-KW"/>
</dbReference>
<accession>A0AAW1M232</accession>
<dbReference type="Pfam" id="PF09243">
    <property type="entry name" value="Rsm22"/>
    <property type="match status" value="1"/>
</dbReference>
<evidence type="ECO:0000313" key="8">
    <source>
        <dbReference type="EMBL" id="KAK9740301.1"/>
    </source>
</evidence>
<protein>
    <submittedName>
        <fullName evidence="8">Uncharacterized protein</fullName>
    </submittedName>
</protein>
<evidence type="ECO:0000256" key="2">
    <source>
        <dbReference type="ARBA" id="ARBA00022723"/>
    </source>
</evidence>